<feature type="transmembrane region" description="Helical" evidence="1">
    <location>
        <begin position="108"/>
        <end position="128"/>
    </location>
</feature>
<dbReference type="Proteomes" id="UP000548326">
    <property type="component" value="Unassembled WGS sequence"/>
</dbReference>
<feature type="transmembrane region" description="Helical" evidence="1">
    <location>
        <begin position="255"/>
        <end position="273"/>
    </location>
</feature>
<accession>A0A841JJR3</accession>
<protein>
    <recommendedName>
        <fullName evidence="2">Acyltransferase 3 domain-containing protein</fullName>
    </recommendedName>
</protein>
<feature type="transmembrane region" description="Helical" evidence="1">
    <location>
        <begin position="29"/>
        <end position="47"/>
    </location>
</feature>
<dbReference type="Pfam" id="PF01757">
    <property type="entry name" value="Acyl_transf_3"/>
    <property type="match status" value="1"/>
</dbReference>
<evidence type="ECO:0000256" key="1">
    <source>
        <dbReference type="SAM" id="Phobius"/>
    </source>
</evidence>
<dbReference type="InterPro" id="IPR002656">
    <property type="entry name" value="Acyl_transf_3_dom"/>
</dbReference>
<dbReference type="GO" id="GO:0016747">
    <property type="term" value="F:acyltransferase activity, transferring groups other than amino-acyl groups"/>
    <property type="evidence" value="ECO:0007669"/>
    <property type="project" value="InterPro"/>
</dbReference>
<keyword evidence="1" id="KW-0812">Transmembrane</keyword>
<feature type="transmembrane region" description="Helical" evidence="1">
    <location>
        <begin position="59"/>
        <end position="87"/>
    </location>
</feature>
<dbReference type="InterPro" id="IPR050623">
    <property type="entry name" value="Glucan_succinyl_AcylTrfase"/>
</dbReference>
<dbReference type="EMBL" id="JACHCA010000021">
    <property type="protein sequence ID" value="MBB6131220.1"/>
    <property type="molecule type" value="Genomic_DNA"/>
</dbReference>
<comment type="caution">
    <text evidence="3">The sequence shown here is derived from an EMBL/GenBank/DDBJ whole genome shotgun (WGS) entry which is preliminary data.</text>
</comment>
<dbReference type="AlphaFoldDB" id="A0A841JJR3"/>
<feature type="transmembrane region" description="Helical" evidence="1">
    <location>
        <begin position="186"/>
        <end position="205"/>
    </location>
</feature>
<dbReference type="PANTHER" id="PTHR36927:SF4">
    <property type="entry name" value="BLR5718 PROTEIN"/>
    <property type="match status" value="1"/>
</dbReference>
<dbReference type="RefSeq" id="WP_183589781.1">
    <property type="nucleotide sequence ID" value="NZ_JACHCA010000021.1"/>
</dbReference>
<keyword evidence="1" id="KW-1133">Transmembrane helix</keyword>
<name>A0A841JJR3_9SPHI</name>
<keyword evidence="1" id="KW-0472">Membrane</keyword>
<feature type="domain" description="Acyltransferase 3" evidence="2">
    <location>
        <begin position="22"/>
        <end position="375"/>
    </location>
</feature>
<feature type="transmembrane region" description="Helical" evidence="1">
    <location>
        <begin position="148"/>
        <end position="174"/>
    </location>
</feature>
<feature type="transmembrane region" description="Helical" evidence="1">
    <location>
        <begin position="333"/>
        <end position="353"/>
    </location>
</feature>
<gene>
    <name evidence="3" type="ORF">HDF22_005371</name>
</gene>
<dbReference type="PANTHER" id="PTHR36927">
    <property type="entry name" value="BLR4337 PROTEIN"/>
    <property type="match status" value="1"/>
</dbReference>
<evidence type="ECO:0000259" key="2">
    <source>
        <dbReference type="Pfam" id="PF01757"/>
    </source>
</evidence>
<sequence>MQAQTVVSPVTAGSNTQTGKIVYIDNLKVMLTVLVVLHHTFITYGGPGSWYYTEKTTHVAVLIPMTLFVATNQSFFMGFFFFISAYFTESSFHKKRAARFTVDRLKRLGIPLIFYSFILSPVLSYLIYRFALGHDISYIDYLHGFHPWIDFGVLWFVAALLLFSLLYVGIMLLFKRNKPSQLGKLPSVYTIVLFALTLALGSYLVRSVFPVGWVLKPVGFQLGHFVQYIALFALGIVASRGQWLQIVSYKMGKGFAAMVAFMIVVLFPVIYYIKIVTNSPLETFNGDGHWQSLMYACWEQFTGIFIIVALLGIARQKWNSQSAFMKNMSRATFAVYIFHPLVLISLSMLFRPWNADPAIKLLFVAPLAVIGSFALGSLLVRIPGVKAII</sequence>
<feature type="transmembrane region" description="Helical" evidence="1">
    <location>
        <begin position="225"/>
        <end position="243"/>
    </location>
</feature>
<evidence type="ECO:0000313" key="4">
    <source>
        <dbReference type="Proteomes" id="UP000548326"/>
    </source>
</evidence>
<feature type="transmembrane region" description="Helical" evidence="1">
    <location>
        <begin position="359"/>
        <end position="380"/>
    </location>
</feature>
<evidence type="ECO:0000313" key="3">
    <source>
        <dbReference type="EMBL" id="MBB6131220.1"/>
    </source>
</evidence>
<proteinExistence type="predicted"/>
<reference evidence="3 4" key="1">
    <citation type="submission" date="2020-08" db="EMBL/GenBank/DDBJ databases">
        <title>Genomic Encyclopedia of Type Strains, Phase IV (KMG-V): Genome sequencing to study the core and pangenomes of soil and plant-associated prokaryotes.</title>
        <authorList>
            <person name="Whitman W."/>
        </authorList>
    </citation>
    <scope>NUCLEOTIDE SEQUENCE [LARGE SCALE GENOMIC DNA]</scope>
    <source>
        <strain evidence="3 4">MP601</strain>
    </source>
</reference>
<feature type="transmembrane region" description="Helical" evidence="1">
    <location>
        <begin position="293"/>
        <end position="313"/>
    </location>
</feature>
<organism evidence="3 4">
    <name type="scientific">Mucilaginibacter lappiensis</name>
    <dbReference type="NCBI Taxonomy" id="354630"/>
    <lineage>
        <taxon>Bacteria</taxon>
        <taxon>Pseudomonadati</taxon>
        <taxon>Bacteroidota</taxon>
        <taxon>Sphingobacteriia</taxon>
        <taxon>Sphingobacteriales</taxon>
        <taxon>Sphingobacteriaceae</taxon>
        <taxon>Mucilaginibacter</taxon>
    </lineage>
</organism>